<dbReference type="SUPFAM" id="SSF142695">
    <property type="entry name" value="RibA-like"/>
    <property type="match status" value="1"/>
</dbReference>
<keyword evidence="2" id="KW-0686">Riboflavin biosynthesis</keyword>
<sequence>MDVGQNAVVVVADDEATGGGHLVVDAGEASAQTLMGVGAVGTGSVTVVVTDARWQQIMSAVAGVHSLDIAGVMIDLVQSGETDTVRGRAATISAIAEGGSDVRFSTHGDVRVRHGERHDGPWSDRAALIVGRRRWKSDAVVVSRLGSRMYPGEPARGSELREIAGDLGCDVCVVGDDAQIAADDDVVGSAVHVRLPLPHGEFRGIGFTLGADRAEHLALLACGARADNAGPMRVVVHRECPMADTFGALTCDCRDRLDAALNSTIAGDTDVVLYLRDADWRSLTHTVRPIWNPDQVSSILRQLGVSGEHGTVITEPISPPACRSA</sequence>
<dbReference type="EMBL" id="JAAXPC010000001">
    <property type="protein sequence ID" value="NKY00391.1"/>
    <property type="molecule type" value="Genomic_DNA"/>
</dbReference>
<comment type="caution">
    <text evidence="5">The sequence shown here is derived from an EMBL/GenBank/DDBJ whole genome shotgun (WGS) entry which is preliminary data.</text>
</comment>
<evidence type="ECO:0000256" key="1">
    <source>
        <dbReference type="ARBA" id="ARBA00005104"/>
    </source>
</evidence>
<dbReference type="PANTHER" id="PTHR21327">
    <property type="entry name" value="GTP CYCLOHYDROLASE II-RELATED"/>
    <property type="match status" value="1"/>
</dbReference>
<feature type="domain" description="GTP cyclohydrolase II" evidence="4">
    <location>
        <begin position="192"/>
        <end position="282"/>
    </location>
</feature>
<dbReference type="GO" id="GO:0046872">
    <property type="term" value="F:metal ion binding"/>
    <property type="evidence" value="ECO:0007669"/>
    <property type="project" value="UniProtKB-KW"/>
</dbReference>
<dbReference type="AlphaFoldDB" id="A0A846WJ35"/>
<dbReference type="GO" id="GO:0009231">
    <property type="term" value="P:riboflavin biosynthetic process"/>
    <property type="evidence" value="ECO:0007669"/>
    <property type="project" value="UniProtKB-UniPathway"/>
</dbReference>
<comment type="pathway">
    <text evidence="1">Cofactor biosynthesis; riboflavin biosynthesis.</text>
</comment>
<reference evidence="5 6" key="1">
    <citation type="submission" date="2020-04" db="EMBL/GenBank/DDBJ databases">
        <title>MicrobeNet Type strains.</title>
        <authorList>
            <person name="Nicholson A.C."/>
        </authorList>
    </citation>
    <scope>NUCLEOTIDE SEQUENCE [LARGE SCALE GENOMIC DNA]</scope>
    <source>
        <strain evidence="5 6">ATCC BAA-14</strain>
    </source>
</reference>
<dbReference type="InterPro" id="IPR036144">
    <property type="entry name" value="RibA-like_sf"/>
</dbReference>
<dbReference type="PANTHER" id="PTHR21327:SF18">
    <property type="entry name" value="3,4-DIHYDROXY-2-BUTANONE 4-PHOSPHATE SYNTHASE"/>
    <property type="match status" value="1"/>
</dbReference>
<keyword evidence="3" id="KW-0479">Metal-binding</keyword>
<evidence type="ECO:0000313" key="5">
    <source>
        <dbReference type="EMBL" id="NKY00391.1"/>
    </source>
</evidence>
<dbReference type="Pfam" id="PF00925">
    <property type="entry name" value="GTP_cyclohydro2"/>
    <property type="match status" value="1"/>
</dbReference>
<evidence type="ECO:0000313" key="6">
    <source>
        <dbReference type="Proteomes" id="UP000563898"/>
    </source>
</evidence>
<dbReference type="GO" id="GO:0008686">
    <property type="term" value="F:3,4-dihydroxy-2-butanone-4-phosphate synthase activity"/>
    <property type="evidence" value="ECO:0007669"/>
    <property type="project" value="TreeGrafter"/>
</dbReference>
<evidence type="ECO:0000256" key="3">
    <source>
        <dbReference type="ARBA" id="ARBA00022723"/>
    </source>
</evidence>
<evidence type="ECO:0000259" key="4">
    <source>
        <dbReference type="Pfam" id="PF00925"/>
    </source>
</evidence>
<organism evidence="5 6">
    <name type="scientific">Gordonia polyisoprenivorans</name>
    <dbReference type="NCBI Taxonomy" id="84595"/>
    <lineage>
        <taxon>Bacteria</taxon>
        <taxon>Bacillati</taxon>
        <taxon>Actinomycetota</taxon>
        <taxon>Actinomycetes</taxon>
        <taxon>Mycobacteriales</taxon>
        <taxon>Gordoniaceae</taxon>
        <taxon>Gordonia</taxon>
    </lineage>
</organism>
<dbReference type="Gene3D" id="3.40.50.10990">
    <property type="entry name" value="GTP cyclohydrolase II"/>
    <property type="match status" value="1"/>
</dbReference>
<dbReference type="InterPro" id="IPR032677">
    <property type="entry name" value="GTP_cyclohydro_II"/>
</dbReference>
<dbReference type="UniPathway" id="UPA00275"/>
<protein>
    <recommendedName>
        <fullName evidence="4">GTP cyclohydrolase II domain-containing protein</fullName>
    </recommendedName>
</protein>
<dbReference type="Proteomes" id="UP000563898">
    <property type="component" value="Unassembled WGS sequence"/>
</dbReference>
<proteinExistence type="predicted"/>
<dbReference type="RefSeq" id="WP_006371108.1">
    <property type="nucleotide sequence ID" value="NZ_JAAXPC010000001.1"/>
</dbReference>
<name>A0A846WJ35_9ACTN</name>
<evidence type="ECO:0000256" key="2">
    <source>
        <dbReference type="ARBA" id="ARBA00022619"/>
    </source>
</evidence>
<gene>
    <name evidence="5" type="ORF">HGA05_02180</name>
</gene>
<accession>A0A846WJ35</accession>
<dbReference type="GO" id="GO:0005829">
    <property type="term" value="C:cytosol"/>
    <property type="evidence" value="ECO:0007669"/>
    <property type="project" value="TreeGrafter"/>
</dbReference>